<organism evidence="2 3">
    <name type="scientific">Zophobas morio</name>
    <dbReference type="NCBI Taxonomy" id="2755281"/>
    <lineage>
        <taxon>Eukaryota</taxon>
        <taxon>Metazoa</taxon>
        <taxon>Ecdysozoa</taxon>
        <taxon>Arthropoda</taxon>
        <taxon>Hexapoda</taxon>
        <taxon>Insecta</taxon>
        <taxon>Pterygota</taxon>
        <taxon>Neoptera</taxon>
        <taxon>Endopterygota</taxon>
        <taxon>Coleoptera</taxon>
        <taxon>Polyphaga</taxon>
        <taxon>Cucujiformia</taxon>
        <taxon>Tenebrionidae</taxon>
        <taxon>Zophobas</taxon>
    </lineage>
</organism>
<dbReference type="AlphaFoldDB" id="A0AA38MLD8"/>
<dbReference type="SMART" id="SM00696">
    <property type="entry name" value="DM9"/>
    <property type="match status" value="1"/>
</dbReference>
<dbReference type="Proteomes" id="UP001168821">
    <property type="component" value="Unassembled WGS sequence"/>
</dbReference>
<name>A0AA38MLD8_9CUCU</name>
<protein>
    <submittedName>
        <fullName evidence="2">Uncharacterized protein</fullName>
    </submittedName>
</protein>
<sequence>MVLSVWSFLLLCQLTFVFGNKWDCADYFWRDYFGTIPYDAVPAGKDHNGDNRYVGLVYIRGFELLPATILPKQGVAQTTAYSHVLTTSQHVKILCSPHKEAFEWTHVQSKDLHDYVNRKLIPGGSEVGESLYIGRVFENGDVIVGKIFKHERANRGIWFPVGTAIKNSLTYELLSYDCDKKDIPTFDVRIGLSDKHNHTEIAFQ</sequence>
<dbReference type="PANTHER" id="PTHR31649:SF10">
    <property type="entry name" value="IP19903P-RELATED"/>
    <property type="match status" value="1"/>
</dbReference>
<comment type="caution">
    <text evidence="2">The sequence shown here is derived from an EMBL/GenBank/DDBJ whole genome shotgun (WGS) entry which is preliminary data.</text>
</comment>
<dbReference type="EMBL" id="JALNTZ010000002">
    <property type="protein sequence ID" value="KAJ3660741.1"/>
    <property type="molecule type" value="Genomic_DNA"/>
</dbReference>
<gene>
    <name evidence="2" type="ORF">Zmor_005176</name>
</gene>
<keyword evidence="1" id="KW-0732">Signal</keyword>
<evidence type="ECO:0000313" key="2">
    <source>
        <dbReference type="EMBL" id="KAJ3660741.1"/>
    </source>
</evidence>
<proteinExistence type="predicted"/>
<evidence type="ECO:0000313" key="3">
    <source>
        <dbReference type="Proteomes" id="UP001168821"/>
    </source>
</evidence>
<dbReference type="PANTHER" id="PTHR31649">
    <property type="entry name" value="AGAP009604-PA"/>
    <property type="match status" value="1"/>
</dbReference>
<keyword evidence="3" id="KW-1185">Reference proteome</keyword>
<feature type="signal peptide" evidence="1">
    <location>
        <begin position="1"/>
        <end position="19"/>
    </location>
</feature>
<dbReference type="InterPro" id="IPR006616">
    <property type="entry name" value="DM9_repeat"/>
</dbReference>
<reference evidence="2" key="1">
    <citation type="journal article" date="2023" name="G3 (Bethesda)">
        <title>Whole genome assemblies of Zophobas morio and Tenebrio molitor.</title>
        <authorList>
            <person name="Kaur S."/>
            <person name="Stinson S.A."/>
            <person name="diCenzo G.C."/>
        </authorList>
    </citation>
    <scope>NUCLEOTIDE SEQUENCE</scope>
    <source>
        <strain evidence="2">QUZm001</strain>
    </source>
</reference>
<dbReference type="Pfam" id="PF11901">
    <property type="entry name" value="DM9"/>
    <property type="match status" value="1"/>
</dbReference>
<feature type="chain" id="PRO_5041442941" evidence="1">
    <location>
        <begin position="20"/>
        <end position="204"/>
    </location>
</feature>
<accession>A0AA38MLD8</accession>
<evidence type="ECO:0000256" key="1">
    <source>
        <dbReference type="SAM" id="SignalP"/>
    </source>
</evidence>